<organism evidence="1 2">
    <name type="scientific">Geosporobacter ferrireducens</name>
    <dbReference type="NCBI Taxonomy" id="1424294"/>
    <lineage>
        <taxon>Bacteria</taxon>
        <taxon>Bacillati</taxon>
        <taxon>Bacillota</taxon>
        <taxon>Clostridia</taxon>
        <taxon>Peptostreptococcales</taxon>
        <taxon>Thermotaleaceae</taxon>
        <taxon>Geosporobacter</taxon>
    </lineage>
</organism>
<dbReference type="STRING" id="1424294.Gferi_11190"/>
<accession>A0A1D8GGS2</accession>
<dbReference type="OrthoDB" id="1678992at2"/>
<name>A0A1D8GGS2_9FIRM</name>
<evidence type="ECO:0000313" key="2">
    <source>
        <dbReference type="Proteomes" id="UP000095743"/>
    </source>
</evidence>
<dbReference type="EMBL" id="CP017269">
    <property type="protein sequence ID" value="AOT70104.1"/>
    <property type="molecule type" value="Genomic_DNA"/>
</dbReference>
<sequence>MIIDSSIFIAVRCGACSKLETHEISIFRLEKGQYYKVDCLCGSYAFYIKTYDFKNILFKIPCSCCDGEHIFNYRLKDIMGETMHFGPCETTREVILCVGNKICIEEKVERMNREIDHIMEELGYETYFHNADIMIEGVNRVHKIAEQHNLYCDCGSSEIDMNLFPDRIELRCLKCSSLNVIYAETREDLLNIKNTHAIIMHEKTFACIDAINYRGEINNK</sequence>
<dbReference type="AlphaFoldDB" id="A0A1D8GGS2"/>
<dbReference type="KEGG" id="gfe:Gferi_11190"/>
<keyword evidence="2" id="KW-1185">Reference proteome</keyword>
<evidence type="ECO:0000313" key="1">
    <source>
        <dbReference type="EMBL" id="AOT70104.1"/>
    </source>
</evidence>
<dbReference type="Proteomes" id="UP000095743">
    <property type="component" value="Chromosome"/>
</dbReference>
<reference evidence="1 2" key="1">
    <citation type="submission" date="2016-09" db="EMBL/GenBank/DDBJ databases">
        <title>Genomic analysis reveals versatility of anaerobic energy metabolism of Geosporobacter ferrireducens IRF9 of phylum Firmicutes.</title>
        <authorList>
            <person name="Kim S.-J."/>
        </authorList>
    </citation>
    <scope>NUCLEOTIDE SEQUENCE [LARGE SCALE GENOMIC DNA]</scope>
    <source>
        <strain evidence="1 2">IRF9</strain>
    </source>
</reference>
<proteinExistence type="predicted"/>
<dbReference type="RefSeq" id="WP_069976460.1">
    <property type="nucleotide sequence ID" value="NZ_CP017269.1"/>
</dbReference>
<gene>
    <name evidence="1" type="ORF">Gferi_11190</name>
</gene>
<protein>
    <submittedName>
        <fullName evidence="1">Uncharacterized protein</fullName>
    </submittedName>
</protein>